<feature type="domain" description="Methyltransferase" evidence="5">
    <location>
        <begin position="90"/>
        <end position="171"/>
    </location>
</feature>
<dbReference type="InterPro" id="IPR029063">
    <property type="entry name" value="SAM-dependent_MTases_sf"/>
</dbReference>
<feature type="domain" description="23S rRNA (guanine(745)-N(1))-methyltransferase N-terminal" evidence="6">
    <location>
        <begin position="5"/>
        <end position="39"/>
    </location>
</feature>
<protein>
    <submittedName>
        <fullName evidence="7">SAM-dependent methyltransferase</fullName>
    </submittedName>
</protein>
<evidence type="ECO:0000259" key="6">
    <source>
        <dbReference type="Pfam" id="PF21302"/>
    </source>
</evidence>
<evidence type="ECO:0000313" key="7">
    <source>
        <dbReference type="EMBL" id="PST36683.1"/>
    </source>
</evidence>
<feature type="binding site" evidence="3">
    <location>
        <position position="26"/>
    </location>
    <ligand>
        <name>Zn(2+)</name>
        <dbReference type="ChEBI" id="CHEBI:29105"/>
    </ligand>
</feature>
<evidence type="ECO:0000256" key="1">
    <source>
        <dbReference type="ARBA" id="ARBA00022603"/>
    </source>
</evidence>
<feature type="binding site" evidence="3">
    <location>
        <position position="22"/>
    </location>
    <ligand>
        <name>Zn(2+)</name>
        <dbReference type="ChEBI" id="CHEBI:29105"/>
    </ligand>
</feature>
<keyword evidence="8" id="KW-1185">Reference proteome</keyword>
<dbReference type="PIRSF" id="PIRSF018249">
    <property type="entry name" value="MyrA_prd"/>
    <property type="match status" value="1"/>
</dbReference>
<evidence type="ECO:0000256" key="2">
    <source>
        <dbReference type="ARBA" id="ARBA00022679"/>
    </source>
</evidence>
<name>A0A2T3FN52_9FIRM</name>
<dbReference type="Gene3D" id="3.40.50.150">
    <property type="entry name" value="Vaccinia Virus protein VP39"/>
    <property type="match status" value="1"/>
</dbReference>
<dbReference type="AlphaFoldDB" id="A0A2T3FN52"/>
<feature type="binding site" evidence="3">
    <location>
        <position position="9"/>
    </location>
    <ligand>
        <name>Zn(2+)</name>
        <dbReference type="ChEBI" id="CHEBI:29105"/>
    </ligand>
</feature>
<comment type="caution">
    <text evidence="7">The sequence shown here is derived from an EMBL/GenBank/DDBJ whole genome shotgun (WGS) entry which is preliminary data.</text>
</comment>
<dbReference type="Pfam" id="PF13649">
    <property type="entry name" value="Methyltransf_25"/>
    <property type="match status" value="1"/>
</dbReference>
<evidence type="ECO:0000256" key="3">
    <source>
        <dbReference type="PIRSR" id="PIRSR018249-1"/>
    </source>
</evidence>
<dbReference type="GO" id="GO:0046872">
    <property type="term" value="F:metal ion binding"/>
    <property type="evidence" value="ECO:0007669"/>
    <property type="project" value="UniProtKB-KW"/>
</dbReference>
<evidence type="ECO:0000259" key="5">
    <source>
        <dbReference type="Pfam" id="PF13649"/>
    </source>
</evidence>
<dbReference type="GeneID" id="77471758"/>
<dbReference type="RefSeq" id="WP_106988729.1">
    <property type="nucleotide sequence ID" value="NZ_PYLP01000022.1"/>
</dbReference>
<sequence length="269" mass="31087">MKLLACPKCHQQLHLENKTLKCENNHCYDISKRGYINLLLNPDKATNNPGDSKESLVARKAYLNKGYYDPILNQVITCIDEFKHQDDLSILDLGCGEGYYTQGLKKHFENSDVYGLDISKIAIDMATRYRKDVTWLVGNSKNIPILDHSLDFICALFTVVNQDELKRALKEDGYIVHVTANNQHLIEIKELIYDEIKVKSDKYIRLDFNQVKSYDFKEKVHISNREDALNLLMMTPHYYHIKKEKRGVLDTLQGLDITIDIKVTVYALS</sequence>
<dbReference type="InterPro" id="IPR051052">
    <property type="entry name" value="Diverse_substrate_MTase"/>
</dbReference>
<evidence type="ECO:0000313" key="8">
    <source>
        <dbReference type="Proteomes" id="UP000241201"/>
    </source>
</evidence>
<dbReference type="InterPro" id="IPR041698">
    <property type="entry name" value="Methyltransf_25"/>
</dbReference>
<dbReference type="Proteomes" id="UP000241201">
    <property type="component" value="Unassembled WGS sequence"/>
</dbReference>
<dbReference type="GO" id="GO:0032259">
    <property type="term" value="P:methylation"/>
    <property type="evidence" value="ECO:0007669"/>
    <property type="project" value="UniProtKB-KW"/>
</dbReference>
<dbReference type="PANTHER" id="PTHR44942">
    <property type="entry name" value="METHYLTRANSF_11 DOMAIN-CONTAINING PROTEIN"/>
    <property type="match status" value="1"/>
</dbReference>
<dbReference type="EMBL" id="PYLP01000022">
    <property type="protein sequence ID" value="PST36683.1"/>
    <property type="molecule type" value="Genomic_DNA"/>
</dbReference>
<feature type="binding site" evidence="4">
    <location>
        <begin position="97"/>
        <end position="98"/>
    </location>
    <ligand>
        <name>S-adenosyl-L-methionine</name>
        <dbReference type="ChEBI" id="CHEBI:59789"/>
    </ligand>
</feature>
<reference evidence="8" key="1">
    <citation type="submission" date="2018-03" db="EMBL/GenBank/DDBJ databases">
        <title>Lachnoclostridium SNUG30370 gen.nov., sp.nov., isolated from human faeces.</title>
        <authorList>
            <person name="Seo B."/>
            <person name="Jeon K."/>
            <person name="Ko G."/>
        </authorList>
    </citation>
    <scope>NUCLEOTIDE SEQUENCE [LARGE SCALE GENOMIC DNA]</scope>
    <source>
        <strain evidence="8">SNUG30370</strain>
    </source>
</reference>
<keyword evidence="3" id="KW-0862">Zinc</keyword>
<feature type="binding site" evidence="4">
    <location>
        <position position="184"/>
    </location>
    <ligand>
        <name>S-adenosyl-L-methionine</name>
        <dbReference type="ChEBI" id="CHEBI:59789"/>
    </ligand>
</feature>
<dbReference type="CDD" id="cd02440">
    <property type="entry name" value="AdoMet_MTases"/>
    <property type="match status" value="1"/>
</dbReference>
<dbReference type="InterPro" id="IPR048647">
    <property type="entry name" value="RlmA_N"/>
</dbReference>
<dbReference type="InterPro" id="IPR016718">
    <property type="entry name" value="rRNA_m1G-MeTrfase_A_prd"/>
</dbReference>
<keyword evidence="4" id="KW-0949">S-adenosyl-L-methionine</keyword>
<organism evidence="7 8">
    <name type="scientific">Faecalibacillus faecis</name>
    <dbReference type="NCBI Taxonomy" id="1982628"/>
    <lineage>
        <taxon>Bacteria</taxon>
        <taxon>Bacillati</taxon>
        <taxon>Bacillota</taxon>
        <taxon>Erysipelotrichia</taxon>
        <taxon>Erysipelotrichales</taxon>
        <taxon>Coprobacillaceae</taxon>
        <taxon>Faecalibacillus</taxon>
    </lineage>
</organism>
<evidence type="ECO:0000256" key="4">
    <source>
        <dbReference type="PIRSR" id="PIRSR018249-2"/>
    </source>
</evidence>
<dbReference type="SUPFAM" id="SSF53335">
    <property type="entry name" value="S-adenosyl-L-methionine-dependent methyltransferases"/>
    <property type="match status" value="1"/>
</dbReference>
<keyword evidence="2 7" id="KW-0808">Transferase</keyword>
<feature type="binding site" evidence="4">
    <location>
        <position position="68"/>
    </location>
    <ligand>
        <name>S-adenosyl-L-methionine</name>
        <dbReference type="ChEBI" id="CHEBI:59789"/>
    </ligand>
</feature>
<proteinExistence type="predicted"/>
<dbReference type="Pfam" id="PF21302">
    <property type="entry name" value="Zn_ribbon_RlmA"/>
    <property type="match status" value="1"/>
</dbReference>
<accession>A0A2T3FN52</accession>
<dbReference type="GO" id="GO:0008168">
    <property type="term" value="F:methyltransferase activity"/>
    <property type="evidence" value="ECO:0007669"/>
    <property type="project" value="UniProtKB-KW"/>
</dbReference>
<feature type="binding site" evidence="3">
    <location>
        <position position="6"/>
    </location>
    <ligand>
        <name>Zn(2+)</name>
        <dbReference type="ChEBI" id="CHEBI:29105"/>
    </ligand>
</feature>
<gene>
    <name evidence="7" type="ORF">C7U55_11755</name>
</gene>
<keyword evidence="3" id="KW-0479">Metal-binding</keyword>
<dbReference type="PANTHER" id="PTHR44942:SF4">
    <property type="entry name" value="METHYLTRANSFERASE TYPE 11 DOMAIN-CONTAINING PROTEIN"/>
    <property type="match status" value="1"/>
</dbReference>
<keyword evidence="1 7" id="KW-0489">Methyltransferase</keyword>